<name>A0A7S4M8I2_9STRA</name>
<dbReference type="PRINTS" id="PR00081">
    <property type="entry name" value="GDHRDH"/>
</dbReference>
<dbReference type="GO" id="GO:0016491">
    <property type="term" value="F:oxidoreductase activity"/>
    <property type="evidence" value="ECO:0007669"/>
    <property type="project" value="UniProtKB-KW"/>
</dbReference>
<dbReference type="InterPro" id="IPR002347">
    <property type="entry name" value="SDR_fam"/>
</dbReference>
<dbReference type="SUPFAM" id="SSF51735">
    <property type="entry name" value="NAD(P)-binding Rossmann-fold domains"/>
    <property type="match status" value="1"/>
</dbReference>
<dbReference type="Pfam" id="PF00106">
    <property type="entry name" value="adh_short"/>
    <property type="match status" value="1"/>
</dbReference>
<feature type="signal peptide" evidence="3">
    <location>
        <begin position="1"/>
        <end position="27"/>
    </location>
</feature>
<dbReference type="PANTHER" id="PTHR43157">
    <property type="entry name" value="PHOSPHATIDYLINOSITOL-GLYCAN BIOSYNTHESIS CLASS F PROTEIN-RELATED"/>
    <property type="match status" value="1"/>
</dbReference>
<evidence type="ECO:0000256" key="2">
    <source>
        <dbReference type="SAM" id="MobiDB-lite"/>
    </source>
</evidence>
<feature type="compositionally biased region" description="Polar residues" evidence="2">
    <location>
        <begin position="38"/>
        <end position="50"/>
    </location>
</feature>
<dbReference type="EMBL" id="HBKQ01004533">
    <property type="protein sequence ID" value="CAE2207160.1"/>
    <property type="molecule type" value="Transcribed_RNA"/>
</dbReference>
<evidence type="ECO:0008006" key="5">
    <source>
        <dbReference type="Google" id="ProtNLM"/>
    </source>
</evidence>
<evidence type="ECO:0000256" key="1">
    <source>
        <dbReference type="ARBA" id="ARBA00023002"/>
    </source>
</evidence>
<organism evidence="4">
    <name type="scientific">Odontella aurita</name>
    <dbReference type="NCBI Taxonomy" id="265563"/>
    <lineage>
        <taxon>Eukaryota</taxon>
        <taxon>Sar</taxon>
        <taxon>Stramenopiles</taxon>
        <taxon>Ochrophyta</taxon>
        <taxon>Bacillariophyta</taxon>
        <taxon>Mediophyceae</taxon>
        <taxon>Biddulphiophycidae</taxon>
        <taxon>Eupodiscales</taxon>
        <taxon>Odontellaceae</taxon>
        <taxon>Odontella</taxon>
    </lineage>
</organism>
<keyword evidence="3" id="KW-0732">Signal</keyword>
<proteinExistence type="predicted"/>
<accession>A0A7S4M8I2</accession>
<dbReference type="GO" id="GO:0015995">
    <property type="term" value="P:chlorophyll biosynthetic process"/>
    <property type="evidence" value="ECO:0007669"/>
    <property type="project" value="UniProtKB-UniPathway"/>
</dbReference>
<evidence type="ECO:0000256" key="3">
    <source>
        <dbReference type="SAM" id="SignalP"/>
    </source>
</evidence>
<gene>
    <name evidence="4" type="ORF">OAUR00152_LOCUS3118</name>
</gene>
<dbReference type="PANTHER" id="PTHR43157:SF31">
    <property type="entry name" value="PHOSPHATIDYLINOSITOL-GLYCAN BIOSYNTHESIS CLASS F PROTEIN"/>
    <property type="match status" value="1"/>
</dbReference>
<feature type="chain" id="PRO_5030789911" description="Protochlorophyllide reductase" evidence="3">
    <location>
        <begin position="28"/>
        <end position="432"/>
    </location>
</feature>
<sequence length="432" mass="44971">MPTTPRALLCAVAACLVLPGMIGVAECFSPLHQRLTSSRTTPTVAATHSPISDEDSPSEGVPEDISRRSILASSAGVALSSLLLGSGSLSSFAPPAIAGVPPDYGTDKRTVVLTGCNSGIGYDAAVRMAARGHKIVMACRTDEKARDAAARVSGDVPGADVIPAACDLANLDSVRSFVEGIKPALGEAGGVDALCLNAGLARNTAAKEVLRTMEGFELTVGTNHLGHFYLCNLILPQVKKNTGRIVVTASGVHDPKSPGGAQGSLATLGDLSGITSGPQFDMVDGGPFDPDKAYKDSKLCNVLFTRELQRRLDASGVGIKANCFNPGLIVGTGLFRDQNPLFTKVFDFAATDLLKVGESTHWGGGSLEYMTLDRTVGSKGGFYYTSPPGSSKYGDAAFGEQFAPMQVSEEAQDDAKAKNLWDLSEKLVGLSS</sequence>
<reference evidence="4" key="1">
    <citation type="submission" date="2021-01" db="EMBL/GenBank/DDBJ databases">
        <authorList>
            <person name="Corre E."/>
            <person name="Pelletier E."/>
            <person name="Niang G."/>
            <person name="Scheremetjew M."/>
            <person name="Finn R."/>
            <person name="Kale V."/>
            <person name="Holt S."/>
            <person name="Cochrane G."/>
            <person name="Meng A."/>
            <person name="Brown T."/>
            <person name="Cohen L."/>
        </authorList>
    </citation>
    <scope>NUCLEOTIDE SEQUENCE</scope>
    <source>
        <strain evidence="4">Isolate 1302-5</strain>
    </source>
</reference>
<keyword evidence="1" id="KW-0560">Oxidoreductase</keyword>
<dbReference type="UniPathway" id="UPA00668"/>
<feature type="region of interest" description="Disordered" evidence="2">
    <location>
        <begin position="38"/>
        <end position="63"/>
    </location>
</feature>
<dbReference type="InterPro" id="IPR036291">
    <property type="entry name" value="NAD(P)-bd_dom_sf"/>
</dbReference>
<evidence type="ECO:0000313" key="4">
    <source>
        <dbReference type="EMBL" id="CAE2207160.1"/>
    </source>
</evidence>
<dbReference type="AlphaFoldDB" id="A0A7S4M8I2"/>
<protein>
    <recommendedName>
        <fullName evidence="5">Protochlorophyllide reductase</fullName>
    </recommendedName>
</protein>
<dbReference type="Gene3D" id="3.40.50.720">
    <property type="entry name" value="NAD(P)-binding Rossmann-like Domain"/>
    <property type="match status" value="1"/>
</dbReference>